<accession>A0A8C0UA06</accession>
<reference evidence="5" key="2">
    <citation type="submission" date="2025-09" db="UniProtKB">
        <authorList>
            <consortium name="Ensembl"/>
        </authorList>
    </citation>
    <scope>IDENTIFICATION</scope>
</reference>
<feature type="compositionally biased region" description="Basic and acidic residues" evidence="3">
    <location>
        <begin position="251"/>
        <end position="270"/>
    </location>
</feature>
<feature type="compositionally biased region" description="Polar residues" evidence="3">
    <location>
        <begin position="179"/>
        <end position="188"/>
    </location>
</feature>
<evidence type="ECO:0000313" key="5">
    <source>
        <dbReference type="Ensembl" id="ENSCCEP00000004642.1"/>
    </source>
</evidence>
<dbReference type="PANTHER" id="PTHR21027">
    <property type="entry name" value="TRNA-SPLICING ENDONUCLEASE SUBUNIT SEN54"/>
    <property type="match status" value="1"/>
</dbReference>
<feature type="region of interest" description="Disordered" evidence="3">
    <location>
        <begin position="251"/>
        <end position="273"/>
    </location>
</feature>
<dbReference type="AlphaFoldDB" id="A0A8C0UA06"/>
<proteinExistence type="inferred from homology"/>
<feature type="domain" description="tRNA-splicing endonuclease subunit Sen54 N-terminal" evidence="4">
    <location>
        <begin position="12"/>
        <end position="78"/>
    </location>
</feature>
<evidence type="ECO:0000256" key="1">
    <source>
        <dbReference type="ARBA" id="ARBA00005736"/>
    </source>
</evidence>
<dbReference type="Pfam" id="PF12928">
    <property type="entry name" value="tRNA_int_end_N2"/>
    <property type="match status" value="1"/>
</dbReference>
<feature type="compositionally biased region" description="Basic residues" evidence="3">
    <location>
        <begin position="131"/>
        <end position="142"/>
    </location>
</feature>
<dbReference type="Ensembl" id="ENSCCET00000007671.1">
    <property type="protein sequence ID" value="ENSCCEP00000004642.1"/>
    <property type="gene ID" value="ENSCCEG00000005080.1"/>
</dbReference>
<evidence type="ECO:0000256" key="3">
    <source>
        <dbReference type="SAM" id="MobiDB-lite"/>
    </source>
</evidence>
<evidence type="ECO:0000313" key="6">
    <source>
        <dbReference type="Proteomes" id="UP000694410"/>
    </source>
</evidence>
<keyword evidence="2" id="KW-0819">tRNA processing</keyword>
<dbReference type="PANTHER" id="PTHR21027:SF1">
    <property type="entry name" value="TRNA-SPLICING ENDONUCLEASE SUBUNIT SEN54"/>
    <property type="match status" value="1"/>
</dbReference>
<protein>
    <submittedName>
        <fullName evidence="5">tRNA splicing endonuclease subunit 54</fullName>
    </submittedName>
</protein>
<dbReference type="GO" id="GO:0000214">
    <property type="term" value="C:tRNA-intron endonuclease complex"/>
    <property type="evidence" value="ECO:0007669"/>
    <property type="project" value="TreeGrafter"/>
</dbReference>
<evidence type="ECO:0000256" key="2">
    <source>
        <dbReference type="ARBA" id="ARBA00022694"/>
    </source>
</evidence>
<gene>
    <name evidence="5" type="primary">TSEN54</name>
</gene>
<sequence>ERLRRCSQEQWRLLSEERPERPGNLVKAEWKPEQGIVELKTPAGKFWHTMGFSERGKQCLLPEEALYLLECGSVQLFYRDVPLSIQEAYETLLCQEAMSLSHYQVSCVLVSSSTVPSPYERQLSLESHCKNSGKHHRKRRRSSNSIPVDENPLSVQPKEPDAGSAEGESVPVPLDKGQNDSLSFSSRQTGDHKESSSGTHATRWDFTTITFPNVASDQPCTQLPSPDNRLLPENVLGREVDAAPWCTRINQKQEKLSRKERKQRERESRYKSSVNADQEVRRCSNWQEYKALLEQRRQQRVWKRPSHLWDQAVTPLLRPEEVTSPAALLQQISVLQPSHILDGASRLQEDPEAMKIDFNVYQADAVSKFKKTNPGKPHVRMCVRSFDEQIPSLRALKQVTYLSGDVPLVFALVDHGEITFYSLKEFKLPVDVNH</sequence>
<dbReference type="InterPro" id="IPR024337">
    <property type="entry name" value="tRNA_splic_suSen54"/>
</dbReference>
<feature type="region of interest" description="Disordered" evidence="3">
    <location>
        <begin position="125"/>
        <end position="201"/>
    </location>
</feature>
<dbReference type="Proteomes" id="UP000694410">
    <property type="component" value="Unplaced"/>
</dbReference>
<reference evidence="5" key="1">
    <citation type="submission" date="2025-08" db="UniProtKB">
        <authorList>
            <consortium name="Ensembl"/>
        </authorList>
    </citation>
    <scope>IDENTIFICATION</scope>
</reference>
<organism evidence="5 6">
    <name type="scientific">Cyanistes caeruleus</name>
    <name type="common">Eurasian blue tit</name>
    <name type="synonym">Parus caeruleus</name>
    <dbReference type="NCBI Taxonomy" id="156563"/>
    <lineage>
        <taxon>Eukaryota</taxon>
        <taxon>Metazoa</taxon>
        <taxon>Chordata</taxon>
        <taxon>Craniata</taxon>
        <taxon>Vertebrata</taxon>
        <taxon>Euteleostomi</taxon>
        <taxon>Archelosauria</taxon>
        <taxon>Archosauria</taxon>
        <taxon>Dinosauria</taxon>
        <taxon>Saurischia</taxon>
        <taxon>Theropoda</taxon>
        <taxon>Coelurosauria</taxon>
        <taxon>Aves</taxon>
        <taxon>Neognathae</taxon>
        <taxon>Neoaves</taxon>
        <taxon>Telluraves</taxon>
        <taxon>Australaves</taxon>
        <taxon>Passeriformes</taxon>
        <taxon>Paridae</taxon>
        <taxon>Cyanistes</taxon>
    </lineage>
</organism>
<evidence type="ECO:0000259" key="4">
    <source>
        <dbReference type="Pfam" id="PF12928"/>
    </source>
</evidence>
<keyword evidence="6" id="KW-1185">Reference proteome</keyword>
<dbReference type="InterPro" id="IPR024336">
    <property type="entry name" value="tRNA_splic_suSen54_N"/>
</dbReference>
<comment type="similarity">
    <text evidence="1">Belongs to the SEN54 family.</text>
</comment>
<name>A0A8C0UA06_CYACU</name>
<dbReference type="GO" id="GO:0000379">
    <property type="term" value="P:tRNA-type intron splice site recognition and cleavage"/>
    <property type="evidence" value="ECO:0007669"/>
    <property type="project" value="TreeGrafter"/>
</dbReference>